<name>A0A2G9YAS5_9BACT</name>
<dbReference type="PANTHER" id="PTHR33908">
    <property type="entry name" value="MANNOSYLTRANSFERASE YKCB-RELATED"/>
    <property type="match status" value="1"/>
</dbReference>
<reference evidence="10 11" key="1">
    <citation type="submission" date="2017-09" db="EMBL/GenBank/DDBJ databases">
        <title>Depth-based differentiation of microbial function through sediment-hosted aquifers and enrichment of novel symbionts in the deep terrestrial subsurface.</title>
        <authorList>
            <person name="Probst A.J."/>
            <person name="Ladd B."/>
            <person name="Jarett J.K."/>
            <person name="Geller-Mcgrath D.E."/>
            <person name="Sieber C.M."/>
            <person name="Emerson J.B."/>
            <person name="Anantharaman K."/>
            <person name="Thomas B.C."/>
            <person name="Malmstrom R."/>
            <person name="Stieglmeier M."/>
            <person name="Klingl A."/>
            <person name="Woyke T."/>
            <person name="Ryan C.M."/>
            <person name="Banfield J.F."/>
        </authorList>
    </citation>
    <scope>NUCLEOTIDE SEQUENCE [LARGE SCALE GENOMIC DNA]</scope>
    <source>
        <strain evidence="10">CG23_combo_of_CG06-09_8_20_14_all_48_7</strain>
    </source>
</reference>
<keyword evidence="3" id="KW-0328">Glycosyltransferase</keyword>
<dbReference type="GO" id="GO:0009103">
    <property type="term" value="P:lipopolysaccharide biosynthetic process"/>
    <property type="evidence" value="ECO:0007669"/>
    <property type="project" value="UniProtKB-ARBA"/>
</dbReference>
<gene>
    <name evidence="10" type="ORF">COX46_02840</name>
</gene>
<dbReference type="GO" id="GO:0016763">
    <property type="term" value="F:pentosyltransferase activity"/>
    <property type="evidence" value="ECO:0007669"/>
    <property type="project" value="TreeGrafter"/>
</dbReference>
<proteinExistence type="predicted"/>
<evidence type="ECO:0000259" key="9">
    <source>
        <dbReference type="Pfam" id="PF13231"/>
    </source>
</evidence>
<dbReference type="Proteomes" id="UP000230392">
    <property type="component" value="Unassembled WGS sequence"/>
</dbReference>
<evidence type="ECO:0000256" key="7">
    <source>
        <dbReference type="ARBA" id="ARBA00023136"/>
    </source>
</evidence>
<feature type="transmembrane region" description="Helical" evidence="8">
    <location>
        <begin position="361"/>
        <end position="381"/>
    </location>
</feature>
<comment type="caution">
    <text evidence="10">The sequence shown here is derived from an EMBL/GenBank/DDBJ whole genome shotgun (WGS) entry which is preliminary data.</text>
</comment>
<evidence type="ECO:0000256" key="2">
    <source>
        <dbReference type="ARBA" id="ARBA00022475"/>
    </source>
</evidence>
<dbReference type="InterPro" id="IPR050297">
    <property type="entry name" value="LipidA_mod_glycosyltrf_83"/>
</dbReference>
<feature type="transmembrane region" description="Helical" evidence="8">
    <location>
        <begin position="333"/>
        <end position="354"/>
    </location>
</feature>
<feature type="transmembrane region" description="Helical" evidence="8">
    <location>
        <begin position="143"/>
        <end position="160"/>
    </location>
</feature>
<keyword evidence="5 8" id="KW-0812">Transmembrane</keyword>
<dbReference type="PANTHER" id="PTHR33908:SF11">
    <property type="entry name" value="MEMBRANE PROTEIN"/>
    <property type="match status" value="1"/>
</dbReference>
<evidence type="ECO:0000256" key="1">
    <source>
        <dbReference type="ARBA" id="ARBA00004651"/>
    </source>
</evidence>
<dbReference type="Pfam" id="PF13231">
    <property type="entry name" value="PMT_2"/>
    <property type="match status" value="1"/>
</dbReference>
<keyword evidence="6 8" id="KW-1133">Transmembrane helix</keyword>
<dbReference type="GO" id="GO:0005886">
    <property type="term" value="C:plasma membrane"/>
    <property type="evidence" value="ECO:0007669"/>
    <property type="project" value="UniProtKB-SubCell"/>
</dbReference>
<dbReference type="AlphaFoldDB" id="A0A2G9YAS5"/>
<comment type="subcellular location">
    <subcellularLocation>
        <location evidence="1">Cell membrane</location>
        <topology evidence="1">Multi-pass membrane protein</topology>
    </subcellularLocation>
</comment>
<protein>
    <recommendedName>
        <fullName evidence="9">Glycosyltransferase RgtA/B/C/D-like domain-containing protein</fullName>
    </recommendedName>
</protein>
<feature type="transmembrane region" description="Helical" evidence="8">
    <location>
        <begin position="88"/>
        <end position="109"/>
    </location>
</feature>
<evidence type="ECO:0000256" key="8">
    <source>
        <dbReference type="SAM" id="Phobius"/>
    </source>
</evidence>
<keyword evidence="7 8" id="KW-0472">Membrane</keyword>
<evidence type="ECO:0000256" key="3">
    <source>
        <dbReference type="ARBA" id="ARBA00022676"/>
    </source>
</evidence>
<feature type="domain" description="Glycosyltransferase RgtA/B/C/D-like" evidence="9">
    <location>
        <begin position="70"/>
        <end position="226"/>
    </location>
</feature>
<evidence type="ECO:0000256" key="4">
    <source>
        <dbReference type="ARBA" id="ARBA00022679"/>
    </source>
</evidence>
<dbReference type="InterPro" id="IPR038731">
    <property type="entry name" value="RgtA/B/C-like"/>
</dbReference>
<organism evidence="10 11">
    <name type="scientific">bacterium (Candidatus Ratteibacteria) CG23_combo_of_CG06-09_8_20_14_all_48_7</name>
    <dbReference type="NCBI Taxonomy" id="2014292"/>
    <lineage>
        <taxon>Bacteria</taxon>
        <taxon>Candidatus Ratteibacteria</taxon>
    </lineage>
</organism>
<accession>A0A2G9YAS5</accession>
<evidence type="ECO:0000313" key="11">
    <source>
        <dbReference type="Proteomes" id="UP000230392"/>
    </source>
</evidence>
<dbReference type="EMBL" id="PCRF01000138">
    <property type="protein sequence ID" value="PIP16336.1"/>
    <property type="molecule type" value="Genomic_DNA"/>
</dbReference>
<evidence type="ECO:0000313" key="10">
    <source>
        <dbReference type="EMBL" id="PIP16336.1"/>
    </source>
</evidence>
<feature type="transmembrane region" description="Helical" evidence="8">
    <location>
        <begin position="387"/>
        <end position="405"/>
    </location>
</feature>
<keyword evidence="4" id="KW-0808">Transferase</keyword>
<evidence type="ECO:0000256" key="5">
    <source>
        <dbReference type="ARBA" id="ARBA00022692"/>
    </source>
</evidence>
<evidence type="ECO:0000256" key="6">
    <source>
        <dbReference type="ARBA" id="ARBA00022989"/>
    </source>
</evidence>
<feature type="transmembrane region" description="Helical" evidence="8">
    <location>
        <begin position="210"/>
        <end position="226"/>
    </location>
</feature>
<keyword evidence="2" id="KW-1003">Cell membrane</keyword>
<sequence>MKKKLLIIFLLALAVRIIWISTLDNTVDQWQEEGVKEAACNIIQGKGYVMPRSVSSWQKGDQPFYSWREPGFTFFLVPVFFFFGENYLVAKLLLAILSSLVAVITYYLAKETFGSEKVALTSAFIIALLPEMVYWTGYLTPESFTIFMVLLPVFFLMKSIKMPTILNLFFSGVFLGLAALTRAQIIVITPLLLASFVLVTGNRLKALKNAGLIFLFVFLTFSPWIMRSYRIHKQLVIMPTVAGEVFYIANNPGTLKMINDPAGTFHGEDPALFQNMSEVEITRWYRKEALRFIFSQPKDYVRLVANRFVRFWRLYPHLGVGVADHIYGRSHLWVSLLTSGITILFFWMGAFISLKKWREGLLLLVLILSFSSLTILGRVAIRYRLPIMPYVIIFATYGFYSIRGCRRIKLSICQR</sequence>
<feature type="transmembrane region" description="Helical" evidence="8">
    <location>
        <begin position="172"/>
        <end position="198"/>
    </location>
</feature>